<evidence type="ECO:0000313" key="1">
    <source>
        <dbReference type="EMBL" id="MFC4005812.1"/>
    </source>
</evidence>
<proteinExistence type="predicted"/>
<dbReference type="EMBL" id="JBHSBI010000001">
    <property type="protein sequence ID" value="MFC4005812.1"/>
    <property type="molecule type" value="Genomic_DNA"/>
</dbReference>
<sequence>MTLRRPAVELAEFINTQRYLDGSWSAVHEASGMVIAAATWARLELIAAYVCDRSRHSNLTRLPGGGEPV</sequence>
<protein>
    <recommendedName>
        <fullName evidence="3">Transposase</fullName>
    </recommendedName>
</protein>
<keyword evidence="2" id="KW-1185">Reference proteome</keyword>
<evidence type="ECO:0000313" key="2">
    <source>
        <dbReference type="Proteomes" id="UP001595851"/>
    </source>
</evidence>
<accession>A0ABV8FZI5</accession>
<comment type="caution">
    <text evidence="1">The sequence shown here is derived from an EMBL/GenBank/DDBJ whole genome shotgun (WGS) entry which is preliminary data.</text>
</comment>
<dbReference type="Proteomes" id="UP001595851">
    <property type="component" value="Unassembled WGS sequence"/>
</dbReference>
<name>A0ABV8FZI5_9ACTN</name>
<dbReference type="RefSeq" id="WP_379525981.1">
    <property type="nucleotide sequence ID" value="NZ_JBHSBI010000001.1"/>
</dbReference>
<reference evidence="2" key="1">
    <citation type="journal article" date="2019" name="Int. J. Syst. Evol. Microbiol.">
        <title>The Global Catalogue of Microorganisms (GCM) 10K type strain sequencing project: providing services to taxonomists for standard genome sequencing and annotation.</title>
        <authorList>
            <consortium name="The Broad Institute Genomics Platform"/>
            <consortium name="The Broad Institute Genome Sequencing Center for Infectious Disease"/>
            <person name="Wu L."/>
            <person name="Ma J."/>
        </authorList>
    </citation>
    <scope>NUCLEOTIDE SEQUENCE [LARGE SCALE GENOMIC DNA]</scope>
    <source>
        <strain evidence="2">TBRC 1276</strain>
    </source>
</reference>
<organism evidence="1 2">
    <name type="scientific">Nonomuraea purpurea</name>
    <dbReference type="NCBI Taxonomy" id="1849276"/>
    <lineage>
        <taxon>Bacteria</taxon>
        <taxon>Bacillati</taxon>
        <taxon>Actinomycetota</taxon>
        <taxon>Actinomycetes</taxon>
        <taxon>Streptosporangiales</taxon>
        <taxon>Streptosporangiaceae</taxon>
        <taxon>Nonomuraea</taxon>
    </lineage>
</organism>
<evidence type="ECO:0008006" key="3">
    <source>
        <dbReference type="Google" id="ProtNLM"/>
    </source>
</evidence>
<gene>
    <name evidence="1" type="ORF">ACFOY2_01160</name>
</gene>